<dbReference type="AlphaFoldDB" id="A0AA43RKE5"/>
<evidence type="ECO:0000313" key="4">
    <source>
        <dbReference type="Proteomes" id="UP001168575"/>
    </source>
</evidence>
<dbReference type="GO" id="GO:0016810">
    <property type="term" value="F:hydrolase activity, acting on carbon-nitrogen (but not peptide) bonds"/>
    <property type="evidence" value="ECO:0007669"/>
    <property type="project" value="InterPro"/>
</dbReference>
<dbReference type="EMBL" id="JAUMVS010000106">
    <property type="protein sequence ID" value="MDO4842165.1"/>
    <property type="molecule type" value="Genomic_DNA"/>
</dbReference>
<dbReference type="SUPFAM" id="SSF51556">
    <property type="entry name" value="Metallo-dependent hydrolases"/>
    <property type="match status" value="1"/>
</dbReference>
<proteinExistence type="predicted"/>
<accession>A0AA43RKE5</accession>
<name>A0AA43RKE5_9ACTN</name>
<dbReference type="InterPro" id="IPR032466">
    <property type="entry name" value="Metal_Hydrolase"/>
</dbReference>
<evidence type="ECO:0000256" key="1">
    <source>
        <dbReference type="ARBA" id="ARBA00022801"/>
    </source>
</evidence>
<keyword evidence="4" id="KW-1185">Reference proteome</keyword>
<dbReference type="InterPro" id="IPR050287">
    <property type="entry name" value="MTA/SAH_deaminase"/>
</dbReference>
<gene>
    <name evidence="3" type="ORF">Q3982_05760</name>
</gene>
<dbReference type="Gene3D" id="3.20.20.140">
    <property type="entry name" value="Metal-dependent hydrolases"/>
    <property type="match status" value="1"/>
</dbReference>
<dbReference type="PANTHER" id="PTHR43794">
    <property type="entry name" value="AMINOHYDROLASE SSNA-RELATED"/>
    <property type="match status" value="1"/>
</dbReference>
<sequence>MILTAKYVFPISSEPLIDAGVLVRDGKIVDVDKTVNLKKHYPNEEFKDLGLAAIMPGFVNLHTRLDRTLLRGTVADEPYTSWLLKYVDFTSKMSKQDKYDSALIGCMEQIRSGITTVADLSGTDGPVKAVSEMGLRGIVYKDVCAPDKERVDDVMNRAVREMDAWGKIADGDRVRVGISPATTFETHPSLFTKVSEYARKNNTPVKLRLAGSREEYEFIRSGTSMFSPDEKGNRNLNYVEVPPWLPFGVSPTQYAKNWGAFDSDDVSVIHAIHVDDDDIRTLKQYGVGIASCPGSEAQLGMGLAKIHEFLQLGIPTGLGSDTPAASEANGMLREMRLTLLLHRATDARSFMKSSTALYLGTLGGAQVLHMDDKIGTLEPGKLADITAVDLRKSLQVLGLNPISAVVNSCSASDVILTMVEGNILYEDKKFTSGFKYSEVAERFSQVRMKFTNGN</sequence>
<reference evidence="3" key="1">
    <citation type="submission" date="2023-07" db="EMBL/GenBank/DDBJ databases">
        <title>Between Cages and Wild: Unraveling the Impact of Captivity on Animal Microbiomes and Antimicrobial Resistance.</title>
        <authorList>
            <person name="Schmartz G.P."/>
            <person name="Rehner J."/>
            <person name="Schuff M.J."/>
            <person name="Becker S.L."/>
            <person name="Kravczyk M."/>
            <person name="Gurevich A."/>
            <person name="Francke R."/>
            <person name="Mueller R."/>
            <person name="Keller V."/>
            <person name="Keller A."/>
        </authorList>
    </citation>
    <scope>NUCLEOTIDE SEQUENCE</scope>
    <source>
        <strain evidence="3">S12M_St_49</strain>
    </source>
</reference>
<dbReference type="InterPro" id="IPR011059">
    <property type="entry name" value="Metal-dep_hydrolase_composite"/>
</dbReference>
<keyword evidence="1" id="KW-0378">Hydrolase</keyword>
<dbReference type="Gene3D" id="2.30.40.10">
    <property type="entry name" value="Urease, subunit C, domain 1"/>
    <property type="match status" value="1"/>
</dbReference>
<comment type="caution">
    <text evidence="3">The sequence shown here is derived from an EMBL/GenBank/DDBJ whole genome shotgun (WGS) entry which is preliminary data.</text>
</comment>
<evidence type="ECO:0000259" key="2">
    <source>
        <dbReference type="Pfam" id="PF01979"/>
    </source>
</evidence>
<dbReference type="InterPro" id="IPR006680">
    <property type="entry name" value="Amidohydro-rel"/>
</dbReference>
<organism evidence="3 4">
    <name type="scientific">Phoenicibacter congonensis</name>
    <dbReference type="NCBI Taxonomy" id="1944646"/>
    <lineage>
        <taxon>Bacteria</taxon>
        <taxon>Bacillati</taxon>
        <taxon>Actinomycetota</taxon>
        <taxon>Coriobacteriia</taxon>
        <taxon>Eggerthellales</taxon>
        <taxon>Eggerthellaceae</taxon>
        <taxon>Phoenicibacter</taxon>
    </lineage>
</organism>
<dbReference type="Proteomes" id="UP001168575">
    <property type="component" value="Unassembled WGS sequence"/>
</dbReference>
<feature type="domain" description="Amidohydrolase-related" evidence="2">
    <location>
        <begin position="54"/>
        <end position="423"/>
    </location>
</feature>
<protein>
    <submittedName>
        <fullName evidence="3">Amidohydrolase family protein</fullName>
    </submittedName>
</protein>
<evidence type="ECO:0000313" key="3">
    <source>
        <dbReference type="EMBL" id="MDO4842165.1"/>
    </source>
</evidence>
<dbReference type="Pfam" id="PF01979">
    <property type="entry name" value="Amidohydro_1"/>
    <property type="match status" value="1"/>
</dbReference>
<dbReference type="PANTHER" id="PTHR43794:SF11">
    <property type="entry name" value="AMIDOHYDROLASE-RELATED DOMAIN-CONTAINING PROTEIN"/>
    <property type="match status" value="1"/>
</dbReference>
<dbReference type="SUPFAM" id="SSF51338">
    <property type="entry name" value="Composite domain of metallo-dependent hydrolases"/>
    <property type="match status" value="1"/>
</dbReference>